<feature type="chain" id="PRO_5047129778" evidence="2">
    <location>
        <begin position="23"/>
        <end position="356"/>
    </location>
</feature>
<evidence type="ECO:0000256" key="2">
    <source>
        <dbReference type="SAM" id="SignalP"/>
    </source>
</evidence>
<proteinExistence type="predicted"/>
<name>A0ABR5Q1B3_9ACTN</name>
<reference evidence="3 4" key="1">
    <citation type="journal article" date="2015" name="Genome Announc.">
        <title>Expanding the biotechnology potential of lactobacilli through comparative genomics of 213 strains and associated genera.</title>
        <authorList>
            <person name="Sun Z."/>
            <person name="Harris H.M."/>
            <person name="McCann A."/>
            <person name="Guo C."/>
            <person name="Argimon S."/>
            <person name="Zhang W."/>
            <person name="Yang X."/>
            <person name="Jeffery I.B."/>
            <person name="Cooney J.C."/>
            <person name="Kagawa T.F."/>
            <person name="Liu W."/>
            <person name="Song Y."/>
            <person name="Salvetti E."/>
            <person name="Wrobel A."/>
            <person name="Rasinkangas P."/>
            <person name="Parkhill J."/>
            <person name="Rea M.C."/>
            <person name="O'Sullivan O."/>
            <person name="Ritari J."/>
            <person name="Douillard F.P."/>
            <person name="Paul Ross R."/>
            <person name="Yang R."/>
            <person name="Briner A.E."/>
            <person name="Felis G.E."/>
            <person name="de Vos W.M."/>
            <person name="Barrangou R."/>
            <person name="Klaenhammer T.R."/>
            <person name="Caufield P.W."/>
            <person name="Cui Y."/>
            <person name="Zhang H."/>
            <person name="O'Toole P.W."/>
        </authorList>
    </citation>
    <scope>NUCLEOTIDE SEQUENCE [LARGE SCALE GENOMIC DNA]</scope>
    <source>
        <strain evidence="3 4">DSM 7090</strain>
    </source>
</reference>
<dbReference type="GeneID" id="84904116"/>
<feature type="signal peptide" evidence="2">
    <location>
        <begin position="1"/>
        <end position="22"/>
    </location>
</feature>
<feature type="compositionally biased region" description="Basic and acidic residues" evidence="1">
    <location>
        <begin position="47"/>
        <end position="64"/>
    </location>
</feature>
<sequence>MNRYTKKLFEVRGKLHSAFVLAVVCMMVVCGGGVAGCHAQQAPQEAPKQDAKKADTDAKQDTSRYKELKAQVDALDTRVTFSFHTVNHSSDDEGDLKNIEGCLKQEKAITDMEKKLDALTSSKDSTSQDLTEQELSKLQQAVQAKKEEFTKNVRTVLEQELNDVSEMEFGGVPLSHRSLLIYQDRLERLPQYVDKLSTIVDGTFESDTWKEDFLKRVDASTTQVNSALDATPLPPKSESLDEEKNYPDTKVTIDLPYATFETTERATKYCEFGHTHYWKQGVVYDEYAFLSKGSFYIDEDGSGRSFGGDGIWVTAVSPDTQIEGTPEKSGLTSDGKYKVIIGAAAGGGMAGTAKIK</sequence>
<organism evidence="3 4">
    <name type="scientific">Lancefieldella rimae</name>
    <dbReference type="NCBI Taxonomy" id="1383"/>
    <lineage>
        <taxon>Bacteria</taxon>
        <taxon>Bacillati</taxon>
        <taxon>Actinomycetota</taxon>
        <taxon>Coriobacteriia</taxon>
        <taxon>Coriobacteriales</taxon>
        <taxon>Atopobiaceae</taxon>
        <taxon>Lancefieldella</taxon>
    </lineage>
</organism>
<keyword evidence="4" id="KW-1185">Reference proteome</keyword>
<protein>
    <submittedName>
        <fullName evidence="3">Uncharacterized protein</fullName>
    </submittedName>
</protein>
<gene>
    <name evidence="3" type="ORF">IV60_GL000237</name>
</gene>
<feature type="region of interest" description="Disordered" evidence="1">
    <location>
        <begin position="43"/>
        <end position="64"/>
    </location>
</feature>
<dbReference type="Proteomes" id="UP000051927">
    <property type="component" value="Unassembled WGS sequence"/>
</dbReference>
<evidence type="ECO:0000313" key="4">
    <source>
        <dbReference type="Proteomes" id="UP000051927"/>
    </source>
</evidence>
<dbReference type="RefSeq" id="WP_003148681.1">
    <property type="nucleotide sequence ID" value="NZ_JQCP01000001.1"/>
</dbReference>
<dbReference type="EMBL" id="JQCP01000001">
    <property type="protein sequence ID" value="KRO03059.1"/>
    <property type="molecule type" value="Genomic_DNA"/>
</dbReference>
<evidence type="ECO:0000256" key="1">
    <source>
        <dbReference type="SAM" id="MobiDB-lite"/>
    </source>
</evidence>
<comment type="caution">
    <text evidence="3">The sequence shown here is derived from an EMBL/GenBank/DDBJ whole genome shotgun (WGS) entry which is preliminary data.</text>
</comment>
<accession>A0ABR5Q1B3</accession>
<keyword evidence="2" id="KW-0732">Signal</keyword>
<evidence type="ECO:0000313" key="3">
    <source>
        <dbReference type="EMBL" id="KRO03059.1"/>
    </source>
</evidence>